<reference evidence="1" key="1">
    <citation type="journal article" date="2015" name="Nature">
        <title>Complex archaea that bridge the gap between prokaryotes and eukaryotes.</title>
        <authorList>
            <person name="Spang A."/>
            <person name="Saw J.H."/>
            <person name="Jorgensen S.L."/>
            <person name="Zaremba-Niedzwiedzka K."/>
            <person name="Martijn J."/>
            <person name="Lind A.E."/>
            <person name="van Eijk R."/>
            <person name="Schleper C."/>
            <person name="Guy L."/>
            <person name="Ettema T.J."/>
        </authorList>
    </citation>
    <scope>NUCLEOTIDE SEQUENCE</scope>
</reference>
<dbReference type="AlphaFoldDB" id="A0A0F9M5Z1"/>
<comment type="caution">
    <text evidence="1">The sequence shown here is derived from an EMBL/GenBank/DDBJ whole genome shotgun (WGS) entry which is preliminary data.</text>
</comment>
<name>A0A0F9M5Z1_9ZZZZ</name>
<dbReference type="EMBL" id="LAZR01005296">
    <property type="protein sequence ID" value="KKN01114.1"/>
    <property type="molecule type" value="Genomic_DNA"/>
</dbReference>
<sequence length="291" mass="32603">STSDYKNVQGEVEMKALAEMERTGKRPPTTYQRLRNQVLWRTPDTGAGGQSGLLAKGITHRPNGQAVQIRLMDQVNNPKLWPTPSVCGNNNRKGLSKHSGDGLATAVKVNLATVAGGQLNPNFVEYLMGWSYDYTNLDKGRLPFSREEITEVALRTVWNDNELEYSSQGRGFKEQLTREHSDLVCELSHEASLGQRESSMASLRAVLYGLWQACYSWPLRNTQEPFQEAWESASIEEKGWIAMATIRGVFHAEWPGIPRVSSGVKDRVHRLKALGNGWVPQVVARILQVRL</sequence>
<gene>
    <name evidence="1" type="ORF">LCGC14_1130850</name>
</gene>
<organism evidence="1">
    <name type="scientific">marine sediment metagenome</name>
    <dbReference type="NCBI Taxonomy" id="412755"/>
    <lineage>
        <taxon>unclassified sequences</taxon>
        <taxon>metagenomes</taxon>
        <taxon>ecological metagenomes</taxon>
    </lineage>
</organism>
<feature type="non-terminal residue" evidence="1">
    <location>
        <position position="1"/>
    </location>
</feature>
<proteinExistence type="predicted"/>
<accession>A0A0F9M5Z1</accession>
<evidence type="ECO:0000313" key="1">
    <source>
        <dbReference type="EMBL" id="KKN01114.1"/>
    </source>
</evidence>
<protein>
    <submittedName>
        <fullName evidence="1">Uncharacterized protein</fullName>
    </submittedName>
</protein>